<dbReference type="Pfam" id="PF00588">
    <property type="entry name" value="SpoU_methylase"/>
    <property type="match status" value="1"/>
</dbReference>
<comment type="subcellular location">
    <subcellularLocation>
        <location evidence="5">Cytoplasm</location>
    </subcellularLocation>
</comment>
<dbReference type="GO" id="GO:0005829">
    <property type="term" value="C:cytosol"/>
    <property type="evidence" value="ECO:0007669"/>
    <property type="project" value="TreeGrafter"/>
</dbReference>
<evidence type="ECO:0000313" key="8">
    <source>
        <dbReference type="EMBL" id="GLI22501.1"/>
    </source>
</evidence>
<sequence>MPGSGTDSTKPWTAGGPLIILVEPQLGDNIGSAARAMGNFGLSRLRIVNPRQGWPNDRARTFAAGADRILDEAQLFPDLRAALHDVKFAFATTARERGMAKRVIGADEAAAEAHSRMAAGEEVALVFGRERTGLYTEEVSLCDAILTLPVNPAFASLNLATCVAVAGYEWSKAESGGALPFAPPDRSPLADKGDLFAFFDHLETALQTSGFFRSPEKAPSTIRNLRNIFHRLGLTRQDLATLHGAVTALEEGREGREARKAENNARAAARKTGGGSVGSGEGGDAG</sequence>
<name>A0A9W6FJP5_XANFL</name>
<evidence type="ECO:0000259" key="7">
    <source>
        <dbReference type="Pfam" id="PF00588"/>
    </source>
</evidence>
<comment type="catalytic activity">
    <reaction evidence="5">
        <text>uridine(32) in tRNA + S-adenosyl-L-methionine = 2'-O-methyluridine(32) in tRNA + S-adenosyl-L-homocysteine + H(+)</text>
        <dbReference type="Rhea" id="RHEA:42936"/>
        <dbReference type="Rhea" id="RHEA-COMP:10107"/>
        <dbReference type="Rhea" id="RHEA-COMP:10290"/>
        <dbReference type="ChEBI" id="CHEBI:15378"/>
        <dbReference type="ChEBI" id="CHEBI:57856"/>
        <dbReference type="ChEBI" id="CHEBI:59789"/>
        <dbReference type="ChEBI" id="CHEBI:65315"/>
        <dbReference type="ChEBI" id="CHEBI:74478"/>
        <dbReference type="EC" id="2.1.1.200"/>
    </reaction>
</comment>
<feature type="domain" description="tRNA/rRNA methyltransferase SpoU type" evidence="7">
    <location>
        <begin position="18"/>
        <end position="168"/>
    </location>
</feature>
<dbReference type="PANTHER" id="PTHR42786:SF7">
    <property type="entry name" value="TRNA_RRNA METHYLTRANSFERASE SPOU TYPE DOMAIN-CONTAINING PROTEIN"/>
    <property type="match status" value="1"/>
</dbReference>
<keyword evidence="5" id="KW-0963">Cytoplasm</keyword>
<dbReference type="AlphaFoldDB" id="A0A9W6FJP5"/>
<evidence type="ECO:0000256" key="3">
    <source>
        <dbReference type="ARBA" id="ARBA00022679"/>
    </source>
</evidence>
<accession>A0A9W6FJP5</accession>
<dbReference type="GeneID" id="95762965"/>
<evidence type="ECO:0000256" key="5">
    <source>
        <dbReference type="RuleBase" id="RU362024"/>
    </source>
</evidence>
<dbReference type="EMBL" id="BSDO01000002">
    <property type="protein sequence ID" value="GLI22501.1"/>
    <property type="molecule type" value="Genomic_DNA"/>
</dbReference>
<dbReference type="PANTHER" id="PTHR42786">
    <property type="entry name" value="TRNA/RRNA METHYLTRANSFERASE"/>
    <property type="match status" value="1"/>
</dbReference>
<comment type="similarity">
    <text evidence="1">Belongs to the class IV-like SAM-binding methyltransferase superfamily. RNA methyltransferase TrmH family.</text>
</comment>
<keyword evidence="4 5" id="KW-0949">S-adenosyl-L-methionine</keyword>
<feature type="compositionally biased region" description="Basic and acidic residues" evidence="6">
    <location>
        <begin position="250"/>
        <end position="263"/>
    </location>
</feature>
<dbReference type="Proteomes" id="UP001245370">
    <property type="component" value="Unassembled WGS sequence"/>
</dbReference>
<dbReference type="GO" id="GO:0003723">
    <property type="term" value="F:RNA binding"/>
    <property type="evidence" value="ECO:0007669"/>
    <property type="project" value="InterPro"/>
</dbReference>
<evidence type="ECO:0000313" key="10">
    <source>
        <dbReference type="Proteomes" id="UP001144397"/>
    </source>
</evidence>
<gene>
    <name evidence="5" type="primary">trmJ</name>
    <name evidence="9" type="ORF">GGQ86_000155</name>
    <name evidence="8" type="ORF">XFLAVUS301_21750</name>
</gene>
<evidence type="ECO:0000313" key="9">
    <source>
        <dbReference type="EMBL" id="MDR6331708.1"/>
    </source>
</evidence>
<dbReference type="InterPro" id="IPR004384">
    <property type="entry name" value="RNA_MeTrfase_TrmJ/LasT"/>
</dbReference>
<reference evidence="8" key="1">
    <citation type="submission" date="2022-12" db="EMBL/GenBank/DDBJ databases">
        <title>Reference genome sequencing for broad-spectrum identification of bacterial and archaeal isolates by mass spectrometry.</title>
        <authorList>
            <person name="Sekiguchi Y."/>
            <person name="Tourlousse D.M."/>
        </authorList>
    </citation>
    <scope>NUCLEOTIDE SEQUENCE</scope>
    <source>
        <strain evidence="8">301</strain>
    </source>
</reference>
<dbReference type="InterPro" id="IPR029026">
    <property type="entry name" value="tRNA_m1G_MTases_N"/>
</dbReference>
<evidence type="ECO:0000256" key="6">
    <source>
        <dbReference type="SAM" id="MobiDB-lite"/>
    </source>
</evidence>
<dbReference type="InterPro" id="IPR029028">
    <property type="entry name" value="Alpha/beta_knot_MTases"/>
</dbReference>
<comment type="caution">
    <text evidence="8">The sequence shown here is derived from an EMBL/GenBank/DDBJ whole genome shotgun (WGS) entry which is preliminary data.</text>
</comment>
<comment type="catalytic activity">
    <reaction evidence="5">
        <text>cytidine(32) in tRNA + S-adenosyl-L-methionine = 2'-O-methylcytidine(32) in tRNA + S-adenosyl-L-homocysteine + H(+)</text>
        <dbReference type="Rhea" id="RHEA:42932"/>
        <dbReference type="Rhea" id="RHEA-COMP:10288"/>
        <dbReference type="Rhea" id="RHEA-COMP:10289"/>
        <dbReference type="ChEBI" id="CHEBI:15378"/>
        <dbReference type="ChEBI" id="CHEBI:57856"/>
        <dbReference type="ChEBI" id="CHEBI:59789"/>
        <dbReference type="ChEBI" id="CHEBI:74495"/>
        <dbReference type="ChEBI" id="CHEBI:82748"/>
        <dbReference type="EC" id="2.1.1.200"/>
    </reaction>
</comment>
<dbReference type="EC" id="2.1.1.200" evidence="5"/>
<proteinExistence type="inferred from homology"/>
<dbReference type="EMBL" id="JAVDPY010000001">
    <property type="protein sequence ID" value="MDR6331708.1"/>
    <property type="molecule type" value="Genomic_DNA"/>
</dbReference>
<comment type="subunit">
    <text evidence="5">Homodimer.</text>
</comment>
<keyword evidence="11" id="KW-1185">Reference proteome</keyword>
<organism evidence="8 10">
    <name type="scientific">Xanthobacter flavus</name>
    <dbReference type="NCBI Taxonomy" id="281"/>
    <lineage>
        <taxon>Bacteria</taxon>
        <taxon>Pseudomonadati</taxon>
        <taxon>Pseudomonadota</taxon>
        <taxon>Alphaproteobacteria</taxon>
        <taxon>Hyphomicrobiales</taxon>
        <taxon>Xanthobacteraceae</taxon>
        <taxon>Xanthobacter</taxon>
    </lineage>
</organism>
<dbReference type="GO" id="GO:0002128">
    <property type="term" value="P:tRNA nucleoside ribose methylation"/>
    <property type="evidence" value="ECO:0007669"/>
    <property type="project" value="TreeGrafter"/>
</dbReference>
<feature type="region of interest" description="Disordered" evidence="6">
    <location>
        <begin position="250"/>
        <end position="286"/>
    </location>
</feature>
<dbReference type="Gene3D" id="3.40.1280.10">
    <property type="match status" value="1"/>
</dbReference>
<keyword evidence="2 5" id="KW-0489">Methyltransferase</keyword>
<keyword evidence="5" id="KW-0819">tRNA processing</keyword>
<dbReference type="PIRSF" id="PIRSF004808">
    <property type="entry name" value="LasT"/>
    <property type="match status" value="1"/>
</dbReference>
<feature type="compositionally biased region" description="Gly residues" evidence="6">
    <location>
        <begin position="272"/>
        <end position="286"/>
    </location>
</feature>
<dbReference type="Gene3D" id="1.10.8.590">
    <property type="match status" value="1"/>
</dbReference>
<evidence type="ECO:0000256" key="4">
    <source>
        <dbReference type="ARBA" id="ARBA00022691"/>
    </source>
</evidence>
<dbReference type="SUPFAM" id="SSF75217">
    <property type="entry name" value="alpha/beta knot"/>
    <property type="match status" value="1"/>
</dbReference>
<protein>
    <recommendedName>
        <fullName evidence="5">tRNA (cytidine/uridine-2'-O-)-methyltransferase TrmJ</fullName>
        <ecNumber evidence="5">2.1.1.200</ecNumber>
    </recommendedName>
    <alternativeName>
        <fullName evidence="5">tRNA (cytidine(32)/uridine(32)-2'-O)-methyltransferase</fullName>
    </alternativeName>
    <alternativeName>
        <fullName evidence="5">tRNA Cm32/Um32 methyltransferase</fullName>
    </alternativeName>
</protein>
<dbReference type="GO" id="GO:0160206">
    <property type="term" value="F:tRNA (cytidine(32)/uridine(32)-2'-O)-methyltransferase activity"/>
    <property type="evidence" value="ECO:0007669"/>
    <property type="project" value="UniProtKB-EC"/>
</dbReference>
<dbReference type="CDD" id="cd18093">
    <property type="entry name" value="SpoU-like_TrmJ"/>
    <property type="match status" value="1"/>
</dbReference>
<dbReference type="RefSeq" id="WP_281807468.1">
    <property type="nucleotide sequence ID" value="NZ_BSDO01000002.1"/>
</dbReference>
<evidence type="ECO:0000256" key="2">
    <source>
        <dbReference type="ARBA" id="ARBA00022603"/>
    </source>
</evidence>
<dbReference type="Proteomes" id="UP001144397">
    <property type="component" value="Unassembled WGS sequence"/>
</dbReference>
<comment type="function">
    <text evidence="5">Catalyzes the formation of 2'O-methylated cytidine (Cm32) or 2'O-methylated uridine (Um32) at position 32 in tRNA.</text>
</comment>
<dbReference type="InterPro" id="IPR001537">
    <property type="entry name" value="SpoU_MeTrfase"/>
</dbReference>
<evidence type="ECO:0000256" key="1">
    <source>
        <dbReference type="ARBA" id="ARBA00007228"/>
    </source>
</evidence>
<keyword evidence="3 9" id="KW-0808">Transferase</keyword>
<dbReference type="NCBIfam" id="TIGR00050">
    <property type="entry name" value="rRNA_methyl_1"/>
    <property type="match status" value="1"/>
</dbReference>
<reference evidence="9 11" key="2">
    <citation type="submission" date="2023-07" db="EMBL/GenBank/DDBJ databases">
        <title>Genomic Encyclopedia of Type Strains, Phase IV (KMG-IV): sequencing the most valuable type-strain genomes for metagenomic binning, comparative biology and taxonomic classification.</title>
        <authorList>
            <person name="Goeker M."/>
        </authorList>
    </citation>
    <scope>NUCLEOTIDE SEQUENCE [LARGE SCALE GENOMIC DNA]</scope>
    <source>
        <strain evidence="9 11">DSM 338</strain>
    </source>
</reference>
<evidence type="ECO:0000313" key="11">
    <source>
        <dbReference type="Proteomes" id="UP001245370"/>
    </source>
</evidence>